<protein>
    <submittedName>
        <fullName evidence="1">DNA polymerase</fullName>
    </submittedName>
</protein>
<proteinExistence type="predicted"/>
<reference evidence="1 2" key="1">
    <citation type="journal article" date="2016" name="Virus Genes">
        <title>Genomic characterization of Salmonella bacteriophages isolated from India.</title>
        <authorList>
            <person name="Karpe Y.A."/>
            <person name="Kanade G.D."/>
            <person name="Pingale K.D."/>
            <person name="Arankalle V.A."/>
            <person name="Banerjee K."/>
        </authorList>
    </citation>
    <scope>NUCLEOTIDE SEQUENCE [LARGE SCALE GENOMIC DNA]</scope>
</reference>
<evidence type="ECO:0000313" key="1">
    <source>
        <dbReference type="EMBL" id="AKJ73629.1"/>
    </source>
</evidence>
<dbReference type="EMBL" id="KR296692">
    <property type="protein sequence ID" value="AKJ73629.1"/>
    <property type="molecule type" value="Genomic_DNA"/>
</dbReference>
<dbReference type="GO" id="GO:0003676">
    <property type="term" value="F:nucleic acid binding"/>
    <property type="evidence" value="ECO:0007669"/>
    <property type="project" value="InterPro"/>
</dbReference>
<dbReference type="Proteomes" id="UP000201337">
    <property type="component" value="Segment"/>
</dbReference>
<keyword evidence="2" id="KW-1185">Reference proteome</keyword>
<dbReference type="InterPro" id="IPR012337">
    <property type="entry name" value="RNaseH-like_sf"/>
</dbReference>
<gene>
    <name evidence="1" type="ORF">SP38_27</name>
</gene>
<dbReference type="GeneID" id="26683737"/>
<sequence>MMDYMQVYKKHTYTTREKYSLDWIAYCELGEKKLDYSESKSLYDLYFNDYCKHTRYGIKDVKLVWRLEQKLRLIQLMFVLAYRTKSNYEDGLGTVAPCWRCVTIVFMKRGLSLKYSAYMMVQRTLKAHMSWRLHQGYISGYSLRT</sequence>
<dbReference type="SUPFAM" id="SSF53098">
    <property type="entry name" value="Ribonuclease H-like"/>
    <property type="match status" value="1"/>
</dbReference>
<dbReference type="RefSeq" id="YP_009220771.1">
    <property type="nucleotide sequence ID" value="NC_029042.1"/>
</dbReference>
<dbReference type="KEGG" id="vg:26683737"/>
<dbReference type="Gene3D" id="3.30.420.10">
    <property type="entry name" value="Ribonuclease H-like superfamily/Ribonuclease H"/>
    <property type="match status" value="1"/>
</dbReference>
<dbReference type="InterPro" id="IPR036397">
    <property type="entry name" value="RNaseH_sf"/>
</dbReference>
<accession>A0A0N6WG85</accession>
<evidence type="ECO:0000313" key="2">
    <source>
        <dbReference type="Proteomes" id="UP000201337"/>
    </source>
</evidence>
<name>A0A0N6WG85_9CAUD</name>
<organism evidence="1 2">
    <name type="scientific">Salmonella phage 38</name>
    <dbReference type="NCBI Taxonomy" id="1654891"/>
    <lineage>
        <taxon>Viruses</taxon>
        <taxon>Duplodnaviria</taxon>
        <taxon>Heunggongvirae</taxon>
        <taxon>Uroviricota</taxon>
        <taxon>Caudoviricetes</taxon>
        <taxon>Pantevenvirales</taxon>
        <taxon>Ackermannviridae</taxon>
        <taxon>Cvivirinae</taxon>
        <taxon>Kuttervirus</taxon>
        <taxon>Kuttervirus kv38</taxon>
    </lineage>
</organism>